<dbReference type="InterPro" id="IPR059000">
    <property type="entry name" value="ATPase_P-type_domA"/>
</dbReference>
<dbReference type="GO" id="GO:0016020">
    <property type="term" value="C:membrane"/>
    <property type="evidence" value="ECO:0007669"/>
    <property type="project" value="UniProtKB-SubCell"/>
</dbReference>
<evidence type="ECO:0000313" key="7">
    <source>
        <dbReference type="EMBL" id="PIR43855.1"/>
    </source>
</evidence>
<dbReference type="InterPro" id="IPR023299">
    <property type="entry name" value="ATPase_P-typ_cyto_dom_N"/>
</dbReference>
<dbReference type="SUPFAM" id="SSF81653">
    <property type="entry name" value="Calcium ATPase, transduction domain A"/>
    <property type="match status" value="1"/>
</dbReference>
<organism evidence="7 8">
    <name type="scientific">candidate division WWE3 bacterium CG10_big_fil_rev_8_21_14_0_10_32_10</name>
    <dbReference type="NCBI Taxonomy" id="1975090"/>
    <lineage>
        <taxon>Bacteria</taxon>
        <taxon>Katanobacteria</taxon>
    </lineage>
</organism>
<reference evidence="7 8" key="1">
    <citation type="submission" date="2017-09" db="EMBL/GenBank/DDBJ databases">
        <title>Depth-based differentiation of microbial function through sediment-hosted aquifers and enrichment of novel symbionts in the deep terrestrial subsurface.</title>
        <authorList>
            <person name="Probst A.J."/>
            <person name="Ladd B."/>
            <person name="Jarett J.K."/>
            <person name="Geller-Mcgrath D.E."/>
            <person name="Sieber C.M."/>
            <person name="Emerson J.B."/>
            <person name="Anantharaman K."/>
            <person name="Thomas B.C."/>
            <person name="Malmstrom R."/>
            <person name="Stieglmeier M."/>
            <person name="Klingl A."/>
            <person name="Woyke T."/>
            <person name="Ryan C.M."/>
            <person name="Banfield J.F."/>
        </authorList>
    </citation>
    <scope>NUCLEOTIDE SEQUENCE [LARGE SCALE GENOMIC DNA]</scope>
    <source>
        <strain evidence="7">CG10_big_fil_rev_8_21_14_0_10_32_10</strain>
    </source>
</reference>
<protein>
    <submittedName>
        <fullName evidence="7">Cation-transporting ATPase</fullName>
    </submittedName>
</protein>
<dbReference type="NCBIfam" id="TIGR01494">
    <property type="entry name" value="ATPase_P-type"/>
    <property type="match status" value="1"/>
</dbReference>
<feature type="domain" description="P-type ATPase A" evidence="6">
    <location>
        <begin position="2"/>
        <end position="100"/>
    </location>
</feature>
<dbReference type="Gene3D" id="2.70.150.10">
    <property type="entry name" value="Calcium-transporting ATPase, cytoplasmic transduction domain A"/>
    <property type="match status" value="1"/>
</dbReference>
<evidence type="ECO:0000259" key="6">
    <source>
        <dbReference type="Pfam" id="PF00122"/>
    </source>
</evidence>
<sequence>GELIQINAEQLVPGDILVLEEGDKIPADARLIESKNLQTIEASLTGESMPAQKTLGIYKTQTSLADRKNMVYMSTFVSKGYAKAVVTGTGKKTALGKIALDITKIKKVKSHFEIKTQTLANMVGIVSVTGAIIIFLIGFFIRKFELIDIFLFTVAALVSAIPEGLPAILAIVLAIGASRLSKKNAIIRNLASTETLGVVNVIATDKTGTLTKNIITVQDIYIPGKDNIQITGTGWETKGNFTIKNKSILP</sequence>
<gene>
    <name evidence="7" type="ORF">COV24_00655</name>
</gene>
<dbReference type="InterPro" id="IPR001757">
    <property type="entry name" value="P_typ_ATPase"/>
</dbReference>
<keyword evidence="2 5" id="KW-0812">Transmembrane</keyword>
<dbReference type="AlphaFoldDB" id="A0A2H0RDF9"/>
<dbReference type="InterPro" id="IPR023214">
    <property type="entry name" value="HAD_sf"/>
</dbReference>
<dbReference type="InterPro" id="IPR008250">
    <property type="entry name" value="ATPase_P-typ_transduc_dom_A_sf"/>
</dbReference>
<name>A0A2H0RDF9_UNCKA</name>
<dbReference type="PRINTS" id="PR00121">
    <property type="entry name" value="NAKATPASE"/>
</dbReference>
<dbReference type="EMBL" id="PCXU01000008">
    <property type="protein sequence ID" value="PIR43855.1"/>
    <property type="molecule type" value="Genomic_DNA"/>
</dbReference>
<dbReference type="Gene3D" id="3.40.1110.10">
    <property type="entry name" value="Calcium-transporting ATPase, cytoplasmic domain N"/>
    <property type="match status" value="1"/>
</dbReference>
<evidence type="ECO:0000256" key="1">
    <source>
        <dbReference type="ARBA" id="ARBA00004370"/>
    </source>
</evidence>
<evidence type="ECO:0000256" key="2">
    <source>
        <dbReference type="ARBA" id="ARBA00022692"/>
    </source>
</evidence>
<evidence type="ECO:0000313" key="8">
    <source>
        <dbReference type="Proteomes" id="UP000230214"/>
    </source>
</evidence>
<dbReference type="PROSITE" id="PS00154">
    <property type="entry name" value="ATPASE_E1_E2"/>
    <property type="match status" value="1"/>
</dbReference>
<comment type="caution">
    <text evidence="7">The sequence shown here is derived from an EMBL/GenBank/DDBJ whole genome shotgun (WGS) entry which is preliminary data.</text>
</comment>
<proteinExistence type="predicted"/>
<dbReference type="GO" id="GO:0005524">
    <property type="term" value="F:ATP binding"/>
    <property type="evidence" value="ECO:0007669"/>
    <property type="project" value="InterPro"/>
</dbReference>
<dbReference type="PRINTS" id="PR00119">
    <property type="entry name" value="CATATPASE"/>
</dbReference>
<feature type="transmembrane region" description="Helical" evidence="5">
    <location>
        <begin position="119"/>
        <end position="141"/>
    </location>
</feature>
<evidence type="ECO:0000256" key="4">
    <source>
        <dbReference type="ARBA" id="ARBA00023136"/>
    </source>
</evidence>
<dbReference type="Pfam" id="PF00122">
    <property type="entry name" value="E1-E2_ATPase"/>
    <property type="match status" value="1"/>
</dbReference>
<dbReference type="GO" id="GO:0016887">
    <property type="term" value="F:ATP hydrolysis activity"/>
    <property type="evidence" value="ECO:0007669"/>
    <property type="project" value="InterPro"/>
</dbReference>
<dbReference type="InterPro" id="IPR018303">
    <property type="entry name" value="ATPase_P-typ_P_site"/>
</dbReference>
<dbReference type="Gene3D" id="1.20.1110.10">
    <property type="entry name" value="Calcium-transporting ATPase, transmembrane domain"/>
    <property type="match status" value="1"/>
</dbReference>
<dbReference type="Proteomes" id="UP000230214">
    <property type="component" value="Unassembled WGS sequence"/>
</dbReference>
<feature type="non-terminal residue" evidence="7">
    <location>
        <position position="250"/>
    </location>
</feature>
<comment type="subcellular location">
    <subcellularLocation>
        <location evidence="1">Membrane</location>
    </subcellularLocation>
</comment>
<evidence type="ECO:0000256" key="5">
    <source>
        <dbReference type="SAM" id="Phobius"/>
    </source>
</evidence>
<feature type="transmembrane region" description="Helical" evidence="5">
    <location>
        <begin position="147"/>
        <end position="175"/>
    </location>
</feature>
<dbReference type="PANTHER" id="PTHR42861">
    <property type="entry name" value="CALCIUM-TRANSPORTING ATPASE"/>
    <property type="match status" value="1"/>
</dbReference>
<feature type="non-terminal residue" evidence="7">
    <location>
        <position position="1"/>
    </location>
</feature>
<dbReference type="SUPFAM" id="SSF81665">
    <property type="entry name" value="Calcium ATPase, transmembrane domain M"/>
    <property type="match status" value="1"/>
</dbReference>
<keyword evidence="3 5" id="KW-1133">Transmembrane helix</keyword>
<keyword evidence="4 5" id="KW-0472">Membrane</keyword>
<evidence type="ECO:0000256" key="3">
    <source>
        <dbReference type="ARBA" id="ARBA00022989"/>
    </source>
</evidence>
<dbReference type="Gene3D" id="3.40.50.1000">
    <property type="entry name" value="HAD superfamily/HAD-like"/>
    <property type="match status" value="1"/>
</dbReference>
<accession>A0A2H0RDF9</accession>
<dbReference type="InterPro" id="IPR023298">
    <property type="entry name" value="ATPase_P-typ_TM_dom_sf"/>
</dbReference>